<feature type="region of interest" description="Disordered" evidence="1">
    <location>
        <begin position="152"/>
        <end position="198"/>
    </location>
</feature>
<evidence type="ECO:0000313" key="3">
    <source>
        <dbReference type="Proteomes" id="UP000241890"/>
    </source>
</evidence>
<feature type="compositionally biased region" description="Low complexity" evidence="1">
    <location>
        <begin position="18"/>
        <end position="34"/>
    </location>
</feature>
<organism evidence="2 3">
    <name type="scientific">Hondaea fermentalgiana</name>
    <dbReference type="NCBI Taxonomy" id="2315210"/>
    <lineage>
        <taxon>Eukaryota</taxon>
        <taxon>Sar</taxon>
        <taxon>Stramenopiles</taxon>
        <taxon>Bigyra</taxon>
        <taxon>Labyrinthulomycetes</taxon>
        <taxon>Thraustochytrida</taxon>
        <taxon>Thraustochytriidae</taxon>
        <taxon>Hondaea</taxon>
    </lineage>
</organism>
<feature type="region of interest" description="Disordered" evidence="1">
    <location>
        <begin position="1"/>
        <end position="37"/>
    </location>
</feature>
<gene>
    <name evidence="2" type="ORF">FCC1311_117822</name>
</gene>
<proteinExistence type="predicted"/>
<dbReference type="InParanoid" id="A0A2R5FDD7"/>
<reference evidence="2 3" key="1">
    <citation type="submission" date="2017-12" db="EMBL/GenBank/DDBJ databases">
        <title>Sequencing, de novo assembly and annotation of complete genome of a new Thraustochytrid species, strain FCC1311.</title>
        <authorList>
            <person name="Sedici K."/>
            <person name="Godart F."/>
            <person name="Aiese Cigliano R."/>
            <person name="Sanseverino W."/>
            <person name="Barakat M."/>
            <person name="Ortet P."/>
            <person name="Marechal E."/>
            <person name="Cagnac O."/>
            <person name="Amato A."/>
        </authorList>
    </citation>
    <scope>NUCLEOTIDE SEQUENCE [LARGE SCALE GENOMIC DNA]</scope>
</reference>
<accession>A0A2R5FDD7</accession>
<comment type="caution">
    <text evidence="2">The sequence shown here is derived from an EMBL/GenBank/DDBJ whole genome shotgun (WGS) entry which is preliminary data.</text>
</comment>
<name>A0A2R5FDD7_9STRA</name>
<dbReference type="Proteomes" id="UP000241890">
    <property type="component" value="Unassembled WGS sequence"/>
</dbReference>
<evidence type="ECO:0000313" key="2">
    <source>
        <dbReference type="EMBL" id="GBG16307.1"/>
    </source>
</evidence>
<dbReference type="AlphaFoldDB" id="A0A2R5FDD7"/>
<sequence length="198" mass="22104">MGDETPNETLSSENEENGQTAAASDASAVATGVDNAGASVNENTTKLLQELMAEFKAHQKDFKEQLKAQQEDFKAQQQDFKEQQQKEFVAQKEEFEARHQAAVKQAHEEAQAAVEKAREEAQVAMEKARKEAQEARAQNERLQNEVKVLMGKLGRKEDETSSDCESEDKIQFMVDTPDAEDERRATTVPDGRSVVTWG</sequence>
<evidence type="ECO:0000256" key="1">
    <source>
        <dbReference type="SAM" id="MobiDB-lite"/>
    </source>
</evidence>
<dbReference type="EMBL" id="BEYU01001849">
    <property type="protein sequence ID" value="GBG16307.1"/>
    <property type="molecule type" value="Genomic_DNA"/>
</dbReference>
<keyword evidence="3" id="KW-1185">Reference proteome</keyword>
<protein>
    <submittedName>
        <fullName evidence="2">Uncharacterized protein</fullName>
    </submittedName>
</protein>